<sequence length="48" mass="5564">MNNKYILALREIKNTLAQPPDRISKITIESYDEIRQYILSLIEQTLGG</sequence>
<organism evidence="1">
    <name type="scientific">viral metagenome</name>
    <dbReference type="NCBI Taxonomy" id="1070528"/>
    <lineage>
        <taxon>unclassified sequences</taxon>
        <taxon>metagenomes</taxon>
        <taxon>organismal metagenomes</taxon>
    </lineage>
</organism>
<dbReference type="AlphaFoldDB" id="A0A6M3IR38"/>
<protein>
    <submittedName>
        <fullName evidence="1">Uncharacterized protein</fullName>
    </submittedName>
</protein>
<evidence type="ECO:0000313" key="1">
    <source>
        <dbReference type="EMBL" id="QJA59996.1"/>
    </source>
</evidence>
<proteinExistence type="predicted"/>
<accession>A0A6M3IR38</accession>
<reference evidence="1" key="1">
    <citation type="submission" date="2020-03" db="EMBL/GenBank/DDBJ databases">
        <title>The deep terrestrial virosphere.</title>
        <authorList>
            <person name="Holmfeldt K."/>
            <person name="Nilsson E."/>
            <person name="Simone D."/>
            <person name="Lopez-Fernandez M."/>
            <person name="Wu X."/>
            <person name="de Brujin I."/>
            <person name="Lundin D."/>
            <person name="Andersson A."/>
            <person name="Bertilsson S."/>
            <person name="Dopson M."/>
        </authorList>
    </citation>
    <scope>NUCLEOTIDE SEQUENCE</scope>
    <source>
        <strain evidence="1">MM415B01211</strain>
    </source>
</reference>
<gene>
    <name evidence="1" type="ORF">MM415B01211_0028</name>
</gene>
<dbReference type="EMBL" id="MT141391">
    <property type="protein sequence ID" value="QJA59996.1"/>
    <property type="molecule type" value="Genomic_DNA"/>
</dbReference>
<name>A0A6M3IR38_9ZZZZ</name>